<name>A0A3B0LXR5_9GAMM</name>
<dbReference type="Gene3D" id="3.10.420.10">
    <property type="entry name" value="SecB-like"/>
    <property type="match status" value="1"/>
</dbReference>
<reference evidence="1" key="1">
    <citation type="submission" date="2018-04" db="EMBL/GenBank/DDBJ databases">
        <authorList>
            <person name="Go L.Y."/>
            <person name="Mitchell J.A."/>
        </authorList>
    </citation>
    <scope>NUCLEOTIDE SEQUENCE</scope>
    <source>
        <strain evidence="1">ARTV</strain>
    </source>
</reference>
<dbReference type="EMBL" id="UFQR01000003">
    <property type="protein sequence ID" value="SSW95272.1"/>
    <property type="molecule type" value="Genomic_DNA"/>
</dbReference>
<protein>
    <recommendedName>
        <fullName evidence="2">Protein-export protein SecB</fullName>
    </recommendedName>
</protein>
<accession>A0A3B0LXR5</accession>
<evidence type="ECO:0008006" key="2">
    <source>
        <dbReference type="Google" id="ProtNLM"/>
    </source>
</evidence>
<dbReference type="AlphaFoldDB" id="A0A3B0LXR5"/>
<evidence type="ECO:0000313" key="1">
    <source>
        <dbReference type="EMBL" id="SSW95272.1"/>
    </source>
</evidence>
<dbReference type="InterPro" id="IPR035958">
    <property type="entry name" value="SecB-like_sf"/>
</dbReference>
<gene>
    <name evidence="1" type="ORF">ARTV_1019</name>
</gene>
<proteinExistence type="predicted"/>
<sequence>MEFTITKANVSEIKLEENTSNAKSNITITSFYFVDQKDKKNIKATMETVLLITGTLELSFKYNFFLKFKKEISNSKLNDFMAEINFHRLAYPYIRTYIVNLLNMSGLDMLNTKDLPLTPKF</sequence>
<organism evidence="1">
    <name type="scientific">Arsenophonus endosymbiont of Trialeurodes vaporariorum</name>
    <dbReference type="NCBI Taxonomy" id="235567"/>
    <lineage>
        <taxon>Bacteria</taxon>
        <taxon>Pseudomonadati</taxon>
        <taxon>Pseudomonadota</taxon>
        <taxon>Gammaproteobacteria</taxon>
        <taxon>Enterobacterales</taxon>
        <taxon>Morganellaceae</taxon>
        <taxon>Arsenophonus</taxon>
    </lineage>
</organism>